<name>A0ABU2TE26_9ACTN</name>
<dbReference type="CDD" id="cd00397">
    <property type="entry name" value="DNA_BRE_C"/>
    <property type="match status" value="1"/>
</dbReference>
<reference evidence="4" key="1">
    <citation type="submission" date="2024-05" db="EMBL/GenBank/DDBJ databases">
        <title>30 novel species of actinomycetes from the DSMZ collection.</title>
        <authorList>
            <person name="Nouioui I."/>
        </authorList>
    </citation>
    <scope>NUCLEOTIDE SEQUENCE</scope>
    <source>
        <strain evidence="4">DSM 41527</strain>
    </source>
</reference>
<dbReference type="InterPro" id="IPR010998">
    <property type="entry name" value="Integrase_recombinase_N"/>
</dbReference>
<keyword evidence="2" id="KW-0233">DNA recombination</keyword>
<dbReference type="PROSITE" id="PS51898">
    <property type="entry name" value="TYR_RECOMBINASE"/>
    <property type="match status" value="1"/>
</dbReference>
<gene>
    <name evidence="4" type="ORF">RM550_26360</name>
</gene>
<feature type="domain" description="Tyr recombinase" evidence="3">
    <location>
        <begin position="163"/>
        <end position="374"/>
    </location>
</feature>
<organism evidence="4 5">
    <name type="scientific">Streptomyces mooreae</name>
    <dbReference type="NCBI Taxonomy" id="3075523"/>
    <lineage>
        <taxon>Bacteria</taxon>
        <taxon>Bacillati</taxon>
        <taxon>Actinomycetota</taxon>
        <taxon>Actinomycetes</taxon>
        <taxon>Kitasatosporales</taxon>
        <taxon>Streptomycetaceae</taxon>
        <taxon>Streptomyces</taxon>
    </lineage>
</organism>
<dbReference type="Pfam" id="PF00589">
    <property type="entry name" value="Phage_integrase"/>
    <property type="match status" value="1"/>
</dbReference>
<keyword evidence="5" id="KW-1185">Reference proteome</keyword>
<evidence type="ECO:0000313" key="5">
    <source>
        <dbReference type="Proteomes" id="UP001180551"/>
    </source>
</evidence>
<accession>A0ABU2TE26</accession>
<dbReference type="InterPro" id="IPR011010">
    <property type="entry name" value="DNA_brk_join_enz"/>
</dbReference>
<dbReference type="InterPro" id="IPR002104">
    <property type="entry name" value="Integrase_catalytic"/>
</dbReference>
<dbReference type="Gene3D" id="1.10.443.10">
    <property type="entry name" value="Intergrase catalytic core"/>
    <property type="match status" value="1"/>
</dbReference>
<proteinExistence type="predicted"/>
<evidence type="ECO:0000256" key="2">
    <source>
        <dbReference type="ARBA" id="ARBA00023172"/>
    </source>
</evidence>
<sequence>MRAFPVVLPSGQKYWTVLDDDLEVVPAADRWLRNLRFGRDRAELTTKAYAGSVALYLRWCRSTNRQWVSAGRDLGLFIIWLKYIPAPRGGVVPVVQSGPGAEPVRGERRVNRVLVAVRGLLSYAVSVSEAPRSVLGQIYELADNRDLPAEAQGEDGGLFYRLRPVHRLREPDTEVDRAADAELAAMFAACHNARDRLIVLLVGRVGLRRGQVAGLRRSDVHLLPDSRALGCDYPGAHVHVRRRENVNGAWSKSRHAWVAPLDFLVVSAFDLYYEERHRLLGSGGSDFLLVNLFRAPLGEPVSPEAVGELLERLSARAGLGRRVGAHMARRAFASNVADAGGTPDEVQAALGQKSPASQGPYLFPDPGRVRAAVERVPSPRGIDGAEGGR</sequence>
<dbReference type="EMBL" id="JAVRFE010000040">
    <property type="protein sequence ID" value="MDT0459199.1"/>
    <property type="molecule type" value="Genomic_DNA"/>
</dbReference>
<comment type="caution">
    <text evidence="4">The sequence shown here is derived from an EMBL/GenBank/DDBJ whole genome shotgun (WGS) entry which is preliminary data.</text>
</comment>
<dbReference type="SUPFAM" id="SSF56349">
    <property type="entry name" value="DNA breaking-rejoining enzymes"/>
    <property type="match status" value="1"/>
</dbReference>
<dbReference type="InterPro" id="IPR013762">
    <property type="entry name" value="Integrase-like_cat_sf"/>
</dbReference>
<evidence type="ECO:0000313" key="4">
    <source>
        <dbReference type="EMBL" id="MDT0459199.1"/>
    </source>
</evidence>
<keyword evidence="1" id="KW-0238">DNA-binding</keyword>
<evidence type="ECO:0000259" key="3">
    <source>
        <dbReference type="PROSITE" id="PS51898"/>
    </source>
</evidence>
<dbReference type="Proteomes" id="UP001180551">
    <property type="component" value="Unassembled WGS sequence"/>
</dbReference>
<dbReference type="Gene3D" id="1.10.150.130">
    <property type="match status" value="1"/>
</dbReference>
<protein>
    <submittedName>
        <fullName evidence="4">Site-specific integrase</fullName>
    </submittedName>
</protein>
<evidence type="ECO:0000256" key="1">
    <source>
        <dbReference type="ARBA" id="ARBA00023125"/>
    </source>
</evidence>
<dbReference type="RefSeq" id="WP_311626248.1">
    <property type="nucleotide sequence ID" value="NZ_JAVRFE010000040.1"/>
</dbReference>